<feature type="region of interest" description="Disordered" evidence="1">
    <location>
        <begin position="101"/>
        <end position="120"/>
    </location>
</feature>
<dbReference type="STRING" id="1618387.UW44_C0013G0063"/>
<dbReference type="Gene3D" id="3.30.1120.40">
    <property type="entry name" value="Stage V sporulation protein G"/>
    <property type="match status" value="1"/>
</dbReference>
<gene>
    <name evidence="2" type="ORF">UW44_C0013G0063</name>
</gene>
<dbReference type="GO" id="GO:0030435">
    <property type="term" value="P:sporulation resulting in formation of a cellular spore"/>
    <property type="evidence" value="ECO:0007669"/>
    <property type="project" value="InterPro"/>
</dbReference>
<dbReference type="EMBL" id="LCIH01000013">
    <property type="protein sequence ID" value="KKT51343.1"/>
    <property type="molecule type" value="Genomic_DNA"/>
</dbReference>
<evidence type="ECO:0000313" key="2">
    <source>
        <dbReference type="EMBL" id="KKT51343.1"/>
    </source>
</evidence>
<proteinExistence type="predicted"/>
<sequence length="120" mass="13770">MNIDPQDITIKIKILKGAGKTLAQATVTLFGCWTEHGWRIMTSDHIHPTLGEYIWIQSPCFKAGATWKEMVFIDDLKLYGKLQEKIYDSYRLERAKHPTETVPVNTDTDLSKDISDEIPF</sequence>
<dbReference type="AlphaFoldDB" id="A0A0G1HXJ7"/>
<dbReference type="InterPro" id="IPR036751">
    <property type="entry name" value="SpoVG_sf"/>
</dbReference>
<dbReference type="SUPFAM" id="SSF160537">
    <property type="entry name" value="SpoVG-like"/>
    <property type="match status" value="1"/>
</dbReference>
<accession>A0A0G1HXJ7</accession>
<protein>
    <submittedName>
        <fullName evidence="2">Uncharacterized protein</fullName>
    </submittedName>
</protein>
<comment type="caution">
    <text evidence="2">The sequence shown here is derived from an EMBL/GenBank/DDBJ whole genome shotgun (WGS) entry which is preliminary data.</text>
</comment>
<evidence type="ECO:0000256" key="1">
    <source>
        <dbReference type="SAM" id="MobiDB-lite"/>
    </source>
</evidence>
<dbReference type="Proteomes" id="UP000034006">
    <property type="component" value="Unassembled WGS sequence"/>
</dbReference>
<name>A0A0G1HXJ7_9BACT</name>
<evidence type="ECO:0000313" key="3">
    <source>
        <dbReference type="Proteomes" id="UP000034006"/>
    </source>
</evidence>
<organism evidence="2 3">
    <name type="scientific">Candidatus Collierbacteria bacterium GW2011_GWB2_44_22</name>
    <dbReference type="NCBI Taxonomy" id="1618387"/>
    <lineage>
        <taxon>Bacteria</taxon>
        <taxon>Candidatus Collieribacteriota</taxon>
    </lineage>
</organism>
<reference evidence="2 3" key="1">
    <citation type="journal article" date="2015" name="Nature">
        <title>rRNA introns, odd ribosomes, and small enigmatic genomes across a large radiation of phyla.</title>
        <authorList>
            <person name="Brown C.T."/>
            <person name="Hug L.A."/>
            <person name="Thomas B.C."/>
            <person name="Sharon I."/>
            <person name="Castelle C.J."/>
            <person name="Singh A."/>
            <person name="Wilkins M.J."/>
            <person name="Williams K.H."/>
            <person name="Banfield J.F."/>
        </authorList>
    </citation>
    <scope>NUCLEOTIDE SEQUENCE [LARGE SCALE GENOMIC DNA]</scope>
</reference>
<feature type="compositionally biased region" description="Basic and acidic residues" evidence="1">
    <location>
        <begin position="109"/>
        <end position="120"/>
    </location>
</feature>